<keyword evidence="1" id="KW-0732">Signal</keyword>
<reference evidence="2 3" key="1">
    <citation type="journal article" date="2013" name="BMC Genomics">
        <title>The genome and transcriptome of the pine saprophyte Ophiostoma piceae, and a comparison with the bark beetle-associated pine pathogen Grosmannia clavigera.</title>
        <authorList>
            <person name="Haridas S."/>
            <person name="Wang Y."/>
            <person name="Lim L."/>
            <person name="Massoumi Alamouti S."/>
            <person name="Jackman S."/>
            <person name="Docking R."/>
            <person name="Robertson G."/>
            <person name="Birol I."/>
            <person name="Bohlmann J."/>
            <person name="Breuil C."/>
        </authorList>
    </citation>
    <scope>NUCLEOTIDE SEQUENCE [LARGE SCALE GENOMIC DNA]</scope>
    <source>
        <strain evidence="2 3">UAMH 11346</strain>
    </source>
</reference>
<protein>
    <submittedName>
        <fullName evidence="2">Esterase family protein</fullName>
    </submittedName>
</protein>
<gene>
    <name evidence="2" type="ORF">F503_05224</name>
</gene>
<name>S3C9F2_OPHP1</name>
<dbReference type="PANTHER" id="PTHR37981">
    <property type="entry name" value="LIPASE 2"/>
    <property type="match status" value="1"/>
</dbReference>
<dbReference type="CDD" id="cd01823">
    <property type="entry name" value="SEST_like"/>
    <property type="match status" value="1"/>
</dbReference>
<dbReference type="GO" id="GO:0006629">
    <property type="term" value="P:lipid metabolic process"/>
    <property type="evidence" value="ECO:0007669"/>
    <property type="project" value="TreeGrafter"/>
</dbReference>
<accession>S3C9F2</accession>
<dbReference type="HOGENOM" id="CLU_039960_0_0_1"/>
<organism evidence="2 3">
    <name type="scientific">Ophiostoma piceae (strain UAMH 11346)</name>
    <name type="common">Sap stain fungus</name>
    <dbReference type="NCBI Taxonomy" id="1262450"/>
    <lineage>
        <taxon>Eukaryota</taxon>
        <taxon>Fungi</taxon>
        <taxon>Dikarya</taxon>
        <taxon>Ascomycota</taxon>
        <taxon>Pezizomycotina</taxon>
        <taxon>Sordariomycetes</taxon>
        <taxon>Sordariomycetidae</taxon>
        <taxon>Ophiostomatales</taxon>
        <taxon>Ophiostomataceae</taxon>
        <taxon>Ophiostoma</taxon>
    </lineage>
</organism>
<keyword evidence="3" id="KW-1185">Reference proteome</keyword>
<dbReference type="InterPro" id="IPR037460">
    <property type="entry name" value="SEST-like"/>
</dbReference>
<dbReference type="EMBL" id="KE148146">
    <property type="protein sequence ID" value="EPE10129.1"/>
    <property type="molecule type" value="Genomic_DNA"/>
</dbReference>
<feature type="signal peptide" evidence="1">
    <location>
        <begin position="1"/>
        <end position="33"/>
    </location>
</feature>
<sequence length="532" mass="57929">MPRGSQQSTLSSLSVAIWLGLLLLVITPGQTSAVPAVSLAGTRKAGKLPAWADDIDNAGQTALGYDSKHDDQHDGFRWKSRGFASLGDSYSAGIGTHLDGDKEESCRLGYGAYPALLHHDLGLGMPSTTGGKSGKHDKHDKNITTFQWLSCTGSTTADVIASSASTASPWSRLWSWVSTWLGTSTITAAATPGQIDNLLTNPSDAALDFITLSIGGNDVGFFDVINACVFRFYGYYSGTCEAALLASEALIAQDDSLPDSFASHLTLILLQLLNRVRWEKHPRFRIVLTGYARFFNSETDICDTCSMSVWWHYGNATGTPTNATDTTYLTKGLRRRMNDLVTRTNDKLQKVVDNVNQHYAGAANVPRILFVNYDAAFDGHRFCEDGVMEPDYKRNDTWFFLVGGVDNDVGDGPGQSIRLDDYFATIDPASPLVDPAQCRVLADARKDWGERALCDLVQAQLADPSLLSTAKAAIAVDNDDSQDASIYGDGSLIGENSMWYVPTYYGKTFHPRSNGHKAIRDAVYSAWEEHGL</sequence>
<evidence type="ECO:0000313" key="3">
    <source>
        <dbReference type="Proteomes" id="UP000016923"/>
    </source>
</evidence>
<dbReference type="Proteomes" id="UP000016923">
    <property type="component" value="Unassembled WGS sequence"/>
</dbReference>
<dbReference type="Gene3D" id="3.40.50.1110">
    <property type="entry name" value="SGNH hydrolase"/>
    <property type="match status" value="1"/>
</dbReference>
<dbReference type="eggNOG" id="ENOG502SPMP">
    <property type="taxonomic scope" value="Eukaryota"/>
</dbReference>
<dbReference type="GO" id="GO:0016788">
    <property type="term" value="F:hydrolase activity, acting on ester bonds"/>
    <property type="evidence" value="ECO:0007669"/>
    <property type="project" value="InterPro"/>
</dbReference>
<dbReference type="VEuPathDB" id="FungiDB:F503_05224"/>
<dbReference type="InterPro" id="IPR036514">
    <property type="entry name" value="SGNH_hydro_sf"/>
</dbReference>
<dbReference type="AlphaFoldDB" id="S3C9F2"/>
<dbReference type="PANTHER" id="PTHR37981:SF1">
    <property type="entry name" value="SGNH HYDROLASE-TYPE ESTERASE DOMAIN-CONTAINING PROTEIN"/>
    <property type="match status" value="1"/>
</dbReference>
<dbReference type="SUPFAM" id="SSF52266">
    <property type="entry name" value="SGNH hydrolase"/>
    <property type="match status" value="1"/>
</dbReference>
<feature type="chain" id="PRO_5004518375" evidence="1">
    <location>
        <begin position="34"/>
        <end position="532"/>
    </location>
</feature>
<proteinExistence type="predicted"/>
<evidence type="ECO:0000313" key="2">
    <source>
        <dbReference type="EMBL" id="EPE10129.1"/>
    </source>
</evidence>
<dbReference type="OrthoDB" id="21678at2759"/>
<evidence type="ECO:0000256" key="1">
    <source>
        <dbReference type="SAM" id="SignalP"/>
    </source>
</evidence>